<gene>
    <name evidence="1" type="ORF">LOK49_LG01G02949</name>
</gene>
<sequence>MLSCSALDDVPWSAVDFSTNLRQVRRNGRQWFSYSVFSAKLECKWILFSVLLLLAAMLIRRGRQAEMRRLRDQLKQMMEMYNSVCKEAFSSKEKVKEIDEWKPEEERNVLEAKKAKRLRWLWPRWKNKKPRLQLKQH</sequence>
<organism evidence="1 2">
    <name type="scientific">Camellia lanceoleosa</name>
    <dbReference type="NCBI Taxonomy" id="1840588"/>
    <lineage>
        <taxon>Eukaryota</taxon>
        <taxon>Viridiplantae</taxon>
        <taxon>Streptophyta</taxon>
        <taxon>Embryophyta</taxon>
        <taxon>Tracheophyta</taxon>
        <taxon>Spermatophyta</taxon>
        <taxon>Magnoliopsida</taxon>
        <taxon>eudicotyledons</taxon>
        <taxon>Gunneridae</taxon>
        <taxon>Pentapetalae</taxon>
        <taxon>asterids</taxon>
        <taxon>Ericales</taxon>
        <taxon>Theaceae</taxon>
        <taxon>Camellia</taxon>
    </lineage>
</organism>
<comment type="caution">
    <text evidence="1">The sequence shown here is derived from an EMBL/GenBank/DDBJ whole genome shotgun (WGS) entry which is preliminary data.</text>
</comment>
<reference evidence="1 2" key="1">
    <citation type="journal article" date="2022" name="Plant J.">
        <title>Chromosome-level genome of Camellia lanceoleosa provides a valuable resource for understanding genome evolution and self-incompatibility.</title>
        <authorList>
            <person name="Gong W."/>
            <person name="Xiao S."/>
            <person name="Wang L."/>
            <person name="Liao Z."/>
            <person name="Chang Y."/>
            <person name="Mo W."/>
            <person name="Hu G."/>
            <person name="Li W."/>
            <person name="Zhao G."/>
            <person name="Zhu H."/>
            <person name="Hu X."/>
            <person name="Ji K."/>
            <person name="Xiang X."/>
            <person name="Song Q."/>
            <person name="Yuan D."/>
            <person name="Jin S."/>
            <person name="Zhang L."/>
        </authorList>
    </citation>
    <scope>NUCLEOTIDE SEQUENCE [LARGE SCALE GENOMIC DNA]</scope>
    <source>
        <strain evidence="1">SQ_2022a</strain>
    </source>
</reference>
<dbReference type="EMBL" id="CM045758">
    <property type="protein sequence ID" value="KAI8029617.1"/>
    <property type="molecule type" value="Genomic_DNA"/>
</dbReference>
<accession>A0ACC0IW15</accession>
<proteinExistence type="predicted"/>
<evidence type="ECO:0000313" key="1">
    <source>
        <dbReference type="EMBL" id="KAI8029617.1"/>
    </source>
</evidence>
<evidence type="ECO:0000313" key="2">
    <source>
        <dbReference type="Proteomes" id="UP001060215"/>
    </source>
</evidence>
<dbReference type="Proteomes" id="UP001060215">
    <property type="component" value="Chromosome 1"/>
</dbReference>
<keyword evidence="2" id="KW-1185">Reference proteome</keyword>
<protein>
    <submittedName>
        <fullName evidence="1">Uncharacterized protein</fullName>
    </submittedName>
</protein>
<name>A0ACC0IW15_9ERIC</name>